<keyword evidence="7 17" id="KW-0067">ATP-binding</keyword>
<comment type="catalytic activity">
    <reaction evidence="2 18 19">
        <text>(6R)-NADPHX = (6S)-NADPHX</text>
        <dbReference type="Rhea" id="RHEA:32227"/>
        <dbReference type="ChEBI" id="CHEBI:64076"/>
        <dbReference type="ChEBI" id="CHEBI:64077"/>
        <dbReference type="EC" id="5.1.99.6"/>
    </reaction>
</comment>
<feature type="binding site" evidence="18">
    <location>
        <position position="118"/>
    </location>
    <ligand>
        <name>K(+)</name>
        <dbReference type="ChEBI" id="CHEBI:29103"/>
    </ligand>
</feature>
<feature type="binding site" evidence="17">
    <location>
        <position position="423"/>
    </location>
    <ligand>
        <name>AMP</name>
        <dbReference type="ChEBI" id="CHEBI:456215"/>
    </ligand>
</feature>
<sequence length="490" mass="50850">MSFAYSVTDLRRIEREALAGGLPLMERAGRAAADFLGRRLGRDRKILILAGPGNNGGDALVTARYLFQAGYLVEVVTPALAQRPYSGDAERAWLGWLAAGGQAAADFDQTGDYGAVVDGLFGIGLDRPLTGEYVRLVERIDQLNRPVLALDVPSGVLADSGAVPGAAIRANWTLAMLAPSRGLFTGAALDRVGELHCATLGVEPDQRGLHPLPVLAQAPETCRRLLRRQDSHKGSYGSVQILGGNDGMVGAALLAGRAAVAVGCGRVSLGLLARNPPSVDPLQPELMLHGPGLLPAGDIAVVGPGLGQDATARRVLAERIEAPQSLLLDADALNLLAKQPALRTALRQRQAPTLLTPHPTEAARLLDCATAEVQAQRFEAVQKLAETFAAIVVLKGAGSLIASRETCAINHSGGPALANAGQGDALAGLLAGLWAQGLAAFEAATIAVWLHGRCCDTLLARQPGRLAVSASAIIAESVEQLGLALEPPAS</sequence>
<dbReference type="PANTHER" id="PTHR12592">
    <property type="entry name" value="ATP-DEPENDENT (S)-NAD(P)H-HYDRATE DEHYDRATASE FAMILY MEMBER"/>
    <property type="match status" value="1"/>
</dbReference>
<evidence type="ECO:0000256" key="1">
    <source>
        <dbReference type="ARBA" id="ARBA00000013"/>
    </source>
</evidence>
<dbReference type="Proteomes" id="UP001595791">
    <property type="component" value="Unassembled WGS sequence"/>
</dbReference>
<dbReference type="EC" id="5.1.99.6" evidence="19"/>
<evidence type="ECO:0000256" key="18">
    <source>
        <dbReference type="HAMAP-Rule" id="MF_01966"/>
    </source>
</evidence>
<keyword evidence="11 18" id="KW-0413">Isomerase</keyword>
<feature type="domain" description="YjeF C-terminal" evidence="20">
    <location>
        <begin position="216"/>
        <end position="488"/>
    </location>
</feature>
<feature type="binding site" evidence="18">
    <location>
        <position position="154"/>
    </location>
    <ligand>
        <name>K(+)</name>
        <dbReference type="ChEBI" id="CHEBI:29103"/>
    </ligand>
</feature>
<evidence type="ECO:0000256" key="5">
    <source>
        <dbReference type="ARBA" id="ARBA00022723"/>
    </source>
</evidence>
<evidence type="ECO:0000256" key="19">
    <source>
        <dbReference type="PIRNR" id="PIRNR017184"/>
    </source>
</evidence>
<dbReference type="PANTHER" id="PTHR12592:SF0">
    <property type="entry name" value="ATP-DEPENDENT (S)-NAD(P)H-HYDRATE DEHYDRATASE"/>
    <property type="match status" value="1"/>
</dbReference>
<dbReference type="SUPFAM" id="SSF53613">
    <property type="entry name" value="Ribokinase-like"/>
    <property type="match status" value="1"/>
</dbReference>
<comment type="cofactor">
    <cofactor evidence="17">
        <name>Mg(2+)</name>
        <dbReference type="ChEBI" id="CHEBI:18420"/>
    </cofactor>
</comment>
<dbReference type="InterPro" id="IPR029056">
    <property type="entry name" value="Ribokinase-like"/>
</dbReference>
<evidence type="ECO:0000256" key="14">
    <source>
        <dbReference type="ARBA" id="ARBA00025153"/>
    </source>
</evidence>
<keyword evidence="6 17" id="KW-0547">Nucleotide-binding</keyword>
<evidence type="ECO:0000256" key="8">
    <source>
        <dbReference type="ARBA" id="ARBA00022857"/>
    </source>
</evidence>
<evidence type="ECO:0000256" key="9">
    <source>
        <dbReference type="ARBA" id="ARBA00022958"/>
    </source>
</evidence>
<evidence type="ECO:0000256" key="4">
    <source>
        <dbReference type="ARBA" id="ARBA00009524"/>
    </source>
</evidence>
<evidence type="ECO:0000259" key="21">
    <source>
        <dbReference type="PROSITE" id="PS51385"/>
    </source>
</evidence>
<dbReference type="Gene3D" id="3.40.1190.20">
    <property type="match status" value="1"/>
</dbReference>
<comment type="subunit">
    <text evidence="17">Homotetramer.</text>
</comment>
<feature type="binding site" evidence="17">
    <location>
        <begin position="395"/>
        <end position="399"/>
    </location>
    <ligand>
        <name>AMP</name>
        <dbReference type="ChEBI" id="CHEBI:456215"/>
    </ligand>
</feature>
<comment type="function">
    <text evidence="18">Catalyzes the epimerization of the S- and R-forms of NAD(P)HX, a damaged form of NAD(P)H that is a result of enzymatic or heat-dependent hydration. This is a prerequisite for the S-specific NAD(P)H-hydrate dehydratase to allow the repair of both epimers of NAD(P)HX.</text>
</comment>
<name>A0ABV8MTA0_9NEIS</name>
<dbReference type="PIRSF" id="PIRSF017184">
    <property type="entry name" value="Nnr"/>
    <property type="match status" value="1"/>
</dbReference>
<accession>A0ABV8MTA0</accession>
<feature type="binding site" evidence="17">
    <location>
        <position position="424"/>
    </location>
    <ligand>
        <name>(6S)-NADPHX</name>
        <dbReference type="ChEBI" id="CHEBI:64076"/>
    </ligand>
</feature>
<feature type="binding site" evidence="17">
    <location>
        <position position="358"/>
    </location>
    <ligand>
        <name>(6S)-NADPHX</name>
        <dbReference type="ChEBI" id="CHEBI:64076"/>
    </ligand>
</feature>
<dbReference type="EMBL" id="JBHSBU010000001">
    <property type="protein sequence ID" value="MFC4160222.1"/>
    <property type="molecule type" value="Genomic_DNA"/>
</dbReference>
<comment type="caution">
    <text evidence="22">The sequence shown here is derived from an EMBL/GenBank/DDBJ whole genome shotgun (WGS) entry which is preliminary data.</text>
</comment>
<evidence type="ECO:0000313" key="23">
    <source>
        <dbReference type="Proteomes" id="UP001595791"/>
    </source>
</evidence>
<feature type="binding site" evidence="18">
    <location>
        <begin position="122"/>
        <end position="128"/>
    </location>
    <ligand>
        <name>(6S)-NADPHX</name>
        <dbReference type="ChEBI" id="CHEBI:64076"/>
    </ligand>
</feature>
<keyword evidence="13" id="KW-0511">Multifunctional enzyme</keyword>
<keyword evidence="5 18" id="KW-0479">Metal-binding</keyword>
<dbReference type="Pfam" id="PF01256">
    <property type="entry name" value="Carb_kinase"/>
    <property type="match status" value="1"/>
</dbReference>
<comment type="catalytic activity">
    <reaction evidence="1 18 19">
        <text>(6R)-NADHX = (6S)-NADHX</text>
        <dbReference type="Rhea" id="RHEA:32215"/>
        <dbReference type="ChEBI" id="CHEBI:64074"/>
        <dbReference type="ChEBI" id="CHEBI:64075"/>
        <dbReference type="EC" id="5.1.99.6"/>
    </reaction>
</comment>
<dbReference type="Pfam" id="PF03853">
    <property type="entry name" value="YjeF_N"/>
    <property type="match status" value="1"/>
</dbReference>
<evidence type="ECO:0000256" key="17">
    <source>
        <dbReference type="HAMAP-Rule" id="MF_01965"/>
    </source>
</evidence>
<evidence type="ECO:0000256" key="3">
    <source>
        <dbReference type="ARBA" id="ARBA00006001"/>
    </source>
</evidence>
<feature type="binding site" evidence="18">
    <location>
        <position position="55"/>
    </location>
    <ligand>
        <name>K(+)</name>
        <dbReference type="ChEBI" id="CHEBI:29103"/>
    </ligand>
</feature>
<evidence type="ECO:0000256" key="10">
    <source>
        <dbReference type="ARBA" id="ARBA00023027"/>
    </source>
</evidence>
<feature type="binding site" evidence="17">
    <location>
        <position position="251"/>
    </location>
    <ligand>
        <name>(6S)-NADPHX</name>
        <dbReference type="ChEBI" id="CHEBI:64076"/>
    </ligand>
</feature>
<comment type="similarity">
    <text evidence="3 19">In the N-terminal section; belongs to the NnrE/AIBP family.</text>
</comment>
<dbReference type="NCBIfam" id="TIGR00196">
    <property type="entry name" value="yjeF_cterm"/>
    <property type="match status" value="1"/>
</dbReference>
<feature type="binding site" evidence="18">
    <location>
        <position position="151"/>
    </location>
    <ligand>
        <name>(6S)-NADPHX</name>
        <dbReference type="ChEBI" id="CHEBI:64076"/>
    </ligand>
</feature>
<evidence type="ECO:0000256" key="15">
    <source>
        <dbReference type="ARBA" id="ARBA00048238"/>
    </source>
</evidence>
<dbReference type="HAMAP" id="MF_01965">
    <property type="entry name" value="NADHX_dehydratase"/>
    <property type="match status" value="1"/>
</dbReference>
<comment type="similarity">
    <text evidence="17">Belongs to the NnrD/CARKD family.</text>
</comment>
<comment type="similarity">
    <text evidence="4 19">In the C-terminal section; belongs to the NnrD/CARKD family.</text>
</comment>
<keyword evidence="23" id="KW-1185">Reference proteome</keyword>
<evidence type="ECO:0000256" key="16">
    <source>
        <dbReference type="ARBA" id="ARBA00049209"/>
    </source>
</evidence>
<dbReference type="Gene3D" id="3.40.50.10260">
    <property type="entry name" value="YjeF N-terminal domain"/>
    <property type="match status" value="1"/>
</dbReference>
<keyword evidence="12 17" id="KW-0456">Lyase</keyword>
<evidence type="ECO:0000256" key="12">
    <source>
        <dbReference type="ARBA" id="ARBA00023239"/>
    </source>
</evidence>
<comment type="function">
    <text evidence="17">Catalyzes the dehydration of the S-form of NAD(P)HX at the expense of ADP, which is converted to AMP. Together with NAD(P)HX epimerase, which catalyzes the epimerization of the S- and R-forms, the enzyme allows the repair of both epimers of NAD(P)HX, a damaged form of NAD(P)H that is a result of enzymatic or heat-dependent hydration.</text>
</comment>
<dbReference type="InterPro" id="IPR036652">
    <property type="entry name" value="YjeF_N_dom_sf"/>
</dbReference>
<evidence type="ECO:0000256" key="7">
    <source>
        <dbReference type="ARBA" id="ARBA00022840"/>
    </source>
</evidence>
<evidence type="ECO:0000259" key="20">
    <source>
        <dbReference type="PROSITE" id="PS51383"/>
    </source>
</evidence>
<comment type="cofactor">
    <cofactor evidence="18 19">
        <name>K(+)</name>
        <dbReference type="ChEBI" id="CHEBI:29103"/>
    </cofactor>
    <text evidence="18 19">Binds 1 potassium ion per subunit.</text>
</comment>
<comment type="catalytic activity">
    <reaction evidence="15 17 19">
        <text>(6S)-NADHX + ADP = AMP + phosphate + NADH + H(+)</text>
        <dbReference type="Rhea" id="RHEA:32223"/>
        <dbReference type="ChEBI" id="CHEBI:15378"/>
        <dbReference type="ChEBI" id="CHEBI:43474"/>
        <dbReference type="ChEBI" id="CHEBI:57945"/>
        <dbReference type="ChEBI" id="CHEBI:64074"/>
        <dbReference type="ChEBI" id="CHEBI:456215"/>
        <dbReference type="ChEBI" id="CHEBI:456216"/>
        <dbReference type="EC" id="4.2.1.136"/>
    </reaction>
</comment>
<protein>
    <recommendedName>
        <fullName evidence="19">Bifunctional NAD(P)H-hydrate repair enzyme</fullName>
    </recommendedName>
    <alternativeName>
        <fullName evidence="19">Nicotinamide nucleotide repair protein</fullName>
    </alternativeName>
    <domain>
        <recommendedName>
            <fullName evidence="19">ADP-dependent (S)-NAD(P)H-hydrate dehydratase</fullName>
            <ecNumber evidence="19">4.2.1.136</ecNumber>
        </recommendedName>
        <alternativeName>
            <fullName evidence="19">ADP-dependent NAD(P)HX dehydratase</fullName>
        </alternativeName>
    </domain>
    <domain>
        <recommendedName>
            <fullName evidence="19">NAD(P)H-hydrate epimerase</fullName>
            <ecNumber evidence="19">5.1.99.6</ecNumber>
        </recommendedName>
    </domain>
</protein>
<feature type="binding site" evidence="18">
    <location>
        <begin position="54"/>
        <end position="58"/>
    </location>
    <ligand>
        <name>(6S)-NADPHX</name>
        <dbReference type="ChEBI" id="CHEBI:64076"/>
    </ligand>
</feature>
<evidence type="ECO:0000256" key="11">
    <source>
        <dbReference type="ARBA" id="ARBA00023235"/>
    </source>
</evidence>
<keyword evidence="10 17" id="KW-0520">NAD</keyword>
<keyword evidence="9 18" id="KW-0630">Potassium</keyword>
<feature type="binding site" evidence="18">
    <location>
        <position position="133"/>
    </location>
    <ligand>
        <name>(6S)-NADPHX</name>
        <dbReference type="ChEBI" id="CHEBI:64076"/>
    </ligand>
</feature>
<evidence type="ECO:0000256" key="2">
    <source>
        <dbReference type="ARBA" id="ARBA00000909"/>
    </source>
</evidence>
<evidence type="ECO:0000256" key="13">
    <source>
        <dbReference type="ARBA" id="ARBA00023268"/>
    </source>
</evidence>
<evidence type="ECO:0000256" key="6">
    <source>
        <dbReference type="ARBA" id="ARBA00022741"/>
    </source>
</evidence>
<dbReference type="HAMAP" id="MF_01966">
    <property type="entry name" value="NADHX_epimerase"/>
    <property type="match status" value="1"/>
</dbReference>
<gene>
    <name evidence="18" type="primary">nnrE</name>
    <name evidence="17" type="synonym">nnrD</name>
    <name evidence="22" type="ORF">ACFOW7_12765</name>
</gene>
<proteinExistence type="inferred from homology"/>
<comment type="function">
    <text evidence="14 19">Bifunctional enzyme that catalyzes the epimerization of the S- and R-forms of NAD(P)HX and the dehydration of the S-form of NAD(P)HX at the expense of ADP, which is converted to AMP. This allows the repair of both epimers of NAD(P)HX, a damaged form of NAD(P)H that is a result of enzymatic or heat-dependent hydration.</text>
</comment>
<feature type="domain" description="YjeF N-terminal" evidence="21">
    <location>
        <begin position="10"/>
        <end position="208"/>
    </location>
</feature>
<comment type="similarity">
    <text evidence="18">Belongs to the NnrE/AIBP family.</text>
</comment>
<dbReference type="PROSITE" id="PS51383">
    <property type="entry name" value="YJEF_C_3"/>
    <property type="match status" value="1"/>
</dbReference>
<dbReference type="InterPro" id="IPR000631">
    <property type="entry name" value="CARKD"/>
</dbReference>
<dbReference type="EC" id="4.2.1.136" evidence="19"/>
<evidence type="ECO:0000313" key="22">
    <source>
        <dbReference type="EMBL" id="MFC4160222.1"/>
    </source>
</evidence>
<dbReference type="CDD" id="cd01171">
    <property type="entry name" value="YXKO-related"/>
    <property type="match status" value="1"/>
</dbReference>
<reference evidence="23" key="1">
    <citation type="journal article" date="2019" name="Int. J. Syst. Evol. Microbiol.">
        <title>The Global Catalogue of Microorganisms (GCM) 10K type strain sequencing project: providing services to taxonomists for standard genome sequencing and annotation.</title>
        <authorList>
            <consortium name="The Broad Institute Genomics Platform"/>
            <consortium name="The Broad Institute Genome Sequencing Center for Infectious Disease"/>
            <person name="Wu L."/>
            <person name="Ma J."/>
        </authorList>
    </citation>
    <scope>NUCLEOTIDE SEQUENCE [LARGE SCALE GENOMIC DNA]</scope>
    <source>
        <strain evidence="23">LMG 29894</strain>
    </source>
</reference>
<comment type="catalytic activity">
    <reaction evidence="16 17 19">
        <text>(6S)-NADPHX + ADP = AMP + phosphate + NADPH + H(+)</text>
        <dbReference type="Rhea" id="RHEA:32235"/>
        <dbReference type="ChEBI" id="CHEBI:15378"/>
        <dbReference type="ChEBI" id="CHEBI:43474"/>
        <dbReference type="ChEBI" id="CHEBI:57783"/>
        <dbReference type="ChEBI" id="CHEBI:64076"/>
        <dbReference type="ChEBI" id="CHEBI:456215"/>
        <dbReference type="ChEBI" id="CHEBI:456216"/>
        <dbReference type="EC" id="4.2.1.136"/>
    </reaction>
</comment>
<organism evidence="22 23">
    <name type="scientific">Chitinimonas lacunae</name>
    <dbReference type="NCBI Taxonomy" id="1963018"/>
    <lineage>
        <taxon>Bacteria</taxon>
        <taxon>Pseudomonadati</taxon>
        <taxon>Pseudomonadota</taxon>
        <taxon>Betaproteobacteria</taxon>
        <taxon>Neisseriales</taxon>
        <taxon>Chitinibacteraceae</taxon>
        <taxon>Chitinimonas</taxon>
    </lineage>
</organism>
<keyword evidence="8 17" id="KW-0521">NADP</keyword>
<dbReference type="NCBIfam" id="TIGR00197">
    <property type="entry name" value="yjeF_nterm"/>
    <property type="match status" value="1"/>
</dbReference>
<dbReference type="RefSeq" id="WP_378164822.1">
    <property type="nucleotide sequence ID" value="NZ_JBHSBU010000001.1"/>
</dbReference>
<dbReference type="PROSITE" id="PS51385">
    <property type="entry name" value="YJEF_N"/>
    <property type="match status" value="1"/>
</dbReference>
<dbReference type="SUPFAM" id="SSF64153">
    <property type="entry name" value="YjeF N-terminal domain-like"/>
    <property type="match status" value="1"/>
</dbReference>
<dbReference type="InterPro" id="IPR004443">
    <property type="entry name" value="YjeF_N_dom"/>
</dbReference>
<feature type="binding site" evidence="17">
    <location>
        <position position="305"/>
    </location>
    <ligand>
        <name>(6S)-NADPHX</name>
        <dbReference type="ChEBI" id="CHEBI:64076"/>
    </ligand>
</feature>
<dbReference type="InterPro" id="IPR030677">
    <property type="entry name" value="Nnr"/>
</dbReference>